<keyword evidence="2" id="KW-1185">Reference proteome</keyword>
<dbReference type="Proteomes" id="UP001174909">
    <property type="component" value="Unassembled WGS sequence"/>
</dbReference>
<organism evidence="1 2">
    <name type="scientific">Geodia barretti</name>
    <name type="common">Barrett's horny sponge</name>
    <dbReference type="NCBI Taxonomy" id="519541"/>
    <lineage>
        <taxon>Eukaryota</taxon>
        <taxon>Metazoa</taxon>
        <taxon>Porifera</taxon>
        <taxon>Demospongiae</taxon>
        <taxon>Heteroscleromorpha</taxon>
        <taxon>Tetractinellida</taxon>
        <taxon>Astrophorina</taxon>
        <taxon>Geodiidae</taxon>
        <taxon>Geodia</taxon>
    </lineage>
</organism>
<evidence type="ECO:0000313" key="2">
    <source>
        <dbReference type="Proteomes" id="UP001174909"/>
    </source>
</evidence>
<name>A0AA35RWP9_GEOBA</name>
<comment type="caution">
    <text evidence="1">The sequence shown here is derived from an EMBL/GenBank/DDBJ whole genome shotgun (WGS) entry which is preliminary data.</text>
</comment>
<evidence type="ECO:0000313" key="1">
    <source>
        <dbReference type="EMBL" id="CAI8018318.1"/>
    </source>
</evidence>
<proteinExistence type="predicted"/>
<dbReference type="InterPro" id="IPR010268">
    <property type="entry name" value="PaREP1"/>
</dbReference>
<gene>
    <name evidence="1" type="ORF">GBAR_LOCUS11106</name>
</gene>
<dbReference type="Gene3D" id="1.20.120.330">
    <property type="entry name" value="Nucleotidyltransferases domain 2"/>
    <property type="match status" value="1"/>
</dbReference>
<dbReference type="Pfam" id="PF05942">
    <property type="entry name" value="PaREP1"/>
    <property type="match status" value="1"/>
</dbReference>
<protein>
    <submittedName>
        <fullName evidence="1">Uncharacterized protein</fullName>
    </submittedName>
</protein>
<accession>A0AA35RWP9</accession>
<sequence length="122" mass="13754">MVARDYLTASRGLLAQGRVELVRGDVRQASEKGWGAAAQIVKAIAEQRGWDHRGHGHLHAAVRRLRDETGDQEIRRIFQVANSLHVNFYENWEDTQNVAEGLDDIERFIAKLEPIALAGWPS</sequence>
<reference evidence="1" key="1">
    <citation type="submission" date="2023-03" db="EMBL/GenBank/DDBJ databases">
        <authorList>
            <person name="Steffen K."/>
            <person name="Cardenas P."/>
        </authorList>
    </citation>
    <scope>NUCLEOTIDE SEQUENCE</scope>
</reference>
<dbReference type="PANTHER" id="PTHR34237">
    <property type="entry name" value="PAREP8-RELATED"/>
    <property type="match status" value="1"/>
</dbReference>
<dbReference type="AlphaFoldDB" id="A0AA35RWP9"/>
<dbReference type="EMBL" id="CASHTH010001687">
    <property type="protein sequence ID" value="CAI8018318.1"/>
    <property type="molecule type" value="Genomic_DNA"/>
</dbReference>
<dbReference type="PANTHER" id="PTHR34237:SF1">
    <property type="entry name" value="PAREP8"/>
    <property type="match status" value="1"/>
</dbReference>